<evidence type="ECO:0000313" key="4">
    <source>
        <dbReference type="Proteomes" id="UP001184150"/>
    </source>
</evidence>
<accession>A0ABU1MQ02</accession>
<dbReference type="GO" id="GO:0016787">
    <property type="term" value="F:hydrolase activity"/>
    <property type="evidence" value="ECO:0007669"/>
    <property type="project" value="UniProtKB-KW"/>
</dbReference>
<dbReference type="EMBL" id="JAVDRD010000007">
    <property type="protein sequence ID" value="MDR6511942.1"/>
    <property type="molecule type" value="Genomic_DNA"/>
</dbReference>
<name>A0ABU1MQ02_9SPHN</name>
<sequence>MSQVPSLLGWGLAIALPIAASAQPAPTHAGSSLTPPANHQAQIEARTPFAPRIVSGSDGHRHLAYELRVTSFQSDNNPLKLTRLAIFSGTSQVPMATIEGAALQELLNRAQANGKPDDGVPIGSGLTVPLFLWLPLPAGIRPDSLRHQLTFLTAKGEIEQADNVRATIDKEAPLRIAPPLRGGRWLAVEGPGTPHSHHWGSPVAIDGKLTIPQRFAIDWFGLDEGNHSLRHHYEALTSSIDEDWVGYGKDVVAVADGVVADAHDGIANGKPLRPLETPEDLTARTLYGNFVVLAIAPGAYAHYAHLQQGSVTVRPGQHVVRGEVIGRVGQTGSAGAPHLHFHVSDRPSFEGSEGLPFLIDDFTLYGTEKIEESFDPEIPHPLPWKPILRKEQLPLDGDIVGFP</sequence>
<keyword evidence="4" id="KW-1185">Reference proteome</keyword>
<dbReference type="InterPro" id="IPR050570">
    <property type="entry name" value="Cell_wall_metabolism_enzyme"/>
</dbReference>
<dbReference type="RefSeq" id="WP_309805646.1">
    <property type="nucleotide sequence ID" value="NZ_JAVDRD010000007.1"/>
</dbReference>
<dbReference type="PANTHER" id="PTHR21666">
    <property type="entry name" value="PEPTIDASE-RELATED"/>
    <property type="match status" value="1"/>
</dbReference>
<keyword evidence="1" id="KW-0732">Signal</keyword>
<keyword evidence="3" id="KW-0378">Hydrolase</keyword>
<dbReference type="InterPro" id="IPR016047">
    <property type="entry name" value="M23ase_b-sheet_dom"/>
</dbReference>
<organism evidence="3 4">
    <name type="scientific">Novosphingobium capsulatum</name>
    <dbReference type="NCBI Taxonomy" id="13688"/>
    <lineage>
        <taxon>Bacteria</taxon>
        <taxon>Pseudomonadati</taxon>
        <taxon>Pseudomonadota</taxon>
        <taxon>Alphaproteobacteria</taxon>
        <taxon>Sphingomonadales</taxon>
        <taxon>Sphingomonadaceae</taxon>
        <taxon>Novosphingobium</taxon>
    </lineage>
</organism>
<dbReference type="PANTHER" id="PTHR21666:SF270">
    <property type="entry name" value="MUREIN HYDROLASE ACTIVATOR ENVC"/>
    <property type="match status" value="1"/>
</dbReference>
<evidence type="ECO:0000259" key="2">
    <source>
        <dbReference type="Pfam" id="PF01551"/>
    </source>
</evidence>
<dbReference type="Gene3D" id="2.70.70.10">
    <property type="entry name" value="Glucose Permease (Domain IIA)"/>
    <property type="match status" value="1"/>
</dbReference>
<dbReference type="CDD" id="cd12797">
    <property type="entry name" value="M23_peptidase"/>
    <property type="match status" value="1"/>
</dbReference>
<comment type="caution">
    <text evidence="3">The sequence shown here is derived from an EMBL/GenBank/DDBJ whole genome shotgun (WGS) entry which is preliminary data.</text>
</comment>
<feature type="chain" id="PRO_5046157149" evidence="1">
    <location>
        <begin position="23"/>
        <end position="403"/>
    </location>
</feature>
<evidence type="ECO:0000256" key="1">
    <source>
        <dbReference type="SAM" id="SignalP"/>
    </source>
</evidence>
<feature type="domain" description="M23ase beta-sheet core" evidence="2">
    <location>
        <begin position="247"/>
        <end position="344"/>
    </location>
</feature>
<proteinExistence type="predicted"/>
<dbReference type="SUPFAM" id="SSF51261">
    <property type="entry name" value="Duplicated hybrid motif"/>
    <property type="match status" value="1"/>
</dbReference>
<gene>
    <name evidence="3" type="ORF">J2792_002825</name>
</gene>
<dbReference type="Proteomes" id="UP001184150">
    <property type="component" value="Unassembled WGS sequence"/>
</dbReference>
<dbReference type="Pfam" id="PF01551">
    <property type="entry name" value="Peptidase_M23"/>
    <property type="match status" value="1"/>
</dbReference>
<reference evidence="3 4" key="1">
    <citation type="submission" date="2023-07" db="EMBL/GenBank/DDBJ databases">
        <title>Sorghum-associated microbial communities from plants grown in Nebraska, USA.</title>
        <authorList>
            <person name="Schachtman D."/>
        </authorList>
    </citation>
    <scope>NUCLEOTIDE SEQUENCE [LARGE SCALE GENOMIC DNA]</scope>
    <source>
        <strain evidence="3 4">DS1027</strain>
    </source>
</reference>
<feature type="signal peptide" evidence="1">
    <location>
        <begin position="1"/>
        <end position="22"/>
    </location>
</feature>
<dbReference type="InterPro" id="IPR011055">
    <property type="entry name" value="Dup_hybrid_motif"/>
</dbReference>
<protein>
    <submittedName>
        <fullName evidence="3">Murein DD-endopeptidase MepM/ murein hydrolase activator NlpD</fullName>
    </submittedName>
</protein>
<evidence type="ECO:0000313" key="3">
    <source>
        <dbReference type="EMBL" id="MDR6511942.1"/>
    </source>
</evidence>